<keyword evidence="1" id="KW-1133">Transmembrane helix</keyword>
<protein>
    <submittedName>
        <fullName evidence="2">Uncharacterized protein</fullName>
    </submittedName>
</protein>
<evidence type="ECO:0000313" key="2">
    <source>
        <dbReference type="EMBL" id="OEG12045.1"/>
    </source>
</evidence>
<dbReference type="OrthoDB" id="2242134at2"/>
<dbReference type="STRING" id="903984.BCR21_07350"/>
<keyword evidence="3" id="KW-1185">Reference proteome</keyword>
<evidence type="ECO:0000256" key="1">
    <source>
        <dbReference type="SAM" id="Phobius"/>
    </source>
</evidence>
<organism evidence="2 3">
    <name type="scientific">Enterococcus ureasiticus</name>
    <dbReference type="NCBI Taxonomy" id="903984"/>
    <lineage>
        <taxon>Bacteria</taxon>
        <taxon>Bacillati</taxon>
        <taxon>Bacillota</taxon>
        <taxon>Bacilli</taxon>
        <taxon>Lactobacillales</taxon>
        <taxon>Enterococcaceae</taxon>
        <taxon>Enterococcus</taxon>
    </lineage>
</organism>
<reference evidence="3" key="1">
    <citation type="submission" date="2016-09" db="EMBL/GenBank/DDBJ databases">
        <authorList>
            <person name="Gulvik C.A."/>
        </authorList>
    </citation>
    <scope>NUCLEOTIDE SEQUENCE [LARGE SCALE GENOMIC DNA]</scope>
    <source>
        <strain evidence="3">DSM 23328</strain>
    </source>
</reference>
<dbReference type="Proteomes" id="UP000094068">
    <property type="component" value="Unassembled WGS sequence"/>
</dbReference>
<keyword evidence="1" id="KW-0472">Membrane</keyword>
<keyword evidence="1" id="KW-0812">Transmembrane</keyword>
<gene>
    <name evidence="2" type="ORF">BCR21_07350</name>
</gene>
<dbReference type="RefSeq" id="WP_069645898.1">
    <property type="nucleotide sequence ID" value="NZ_MIJZ01000012.1"/>
</dbReference>
<comment type="caution">
    <text evidence="2">The sequence shown here is derived from an EMBL/GenBank/DDBJ whole genome shotgun (WGS) entry which is preliminary data.</text>
</comment>
<accession>A0A1E5GHH1</accession>
<name>A0A1E5GHH1_9ENTE</name>
<dbReference type="AlphaFoldDB" id="A0A1E5GHH1"/>
<proteinExistence type="predicted"/>
<feature type="transmembrane region" description="Helical" evidence="1">
    <location>
        <begin position="75"/>
        <end position="93"/>
    </location>
</feature>
<evidence type="ECO:0000313" key="3">
    <source>
        <dbReference type="Proteomes" id="UP000094068"/>
    </source>
</evidence>
<sequence>MMKTKRQRMYLDPKKYTTKQELITAIKKVDPKIEDIKEFDFEVATNHIPLLIEVKKKDSEQFQGISIQKHSFKKWLYLTLLIVLICTLGGYLWHIKNQEELVQTSIIPSELAPDIKDAKKIDKNELIKKMQSAVDDGYFNLQMDTELIFNSAKENGKIQIINPEQNKSIIAVEVFLQEENDLIYESGSIYPGQYINKGKLTKDLAQGEYQAYAKAKIYDQKTKKEQTTSIVNLTVQVKN</sequence>
<dbReference type="EMBL" id="MIJZ01000012">
    <property type="protein sequence ID" value="OEG12045.1"/>
    <property type="molecule type" value="Genomic_DNA"/>
</dbReference>